<name>A0A0A9XAX3_LYGHE</name>
<reference evidence="1" key="2">
    <citation type="submission" date="2014-07" db="EMBL/GenBank/DDBJ databases">
        <authorList>
            <person name="Hull J."/>
        </authorList>
    </citation>
    <scope>NUCLEOTIDE SEQUENCE</scope>
</reference>
<gene>
    <name evidence="1" type="ORF">CM83_67542</name>
</gene>
<proteinExistence type="predicted"/>
<evidence type="ECO:0000313" key="1">
    <source>
        <dbReference type="EMBL" id="JAG15963.1"/>
    </source>
</evidence>
<feature type="non-terminal residue" evidence="1">
    <location>
        <position position="1"/>
    </location>
</feature>
<accession>A0A0A9XAX3</accession>
<dbReference type="AlphaFoldDB" id="A0A0A9XAX3"/>
<organism evidence="1">
    <name type="scientific">Lygus hesperus</name>
    <name type="common">Western plant bug</name>
    <dbReference type="NCBI Taxonomy" id="30085"/>
    <lineage>
        <taxon>Eukaryota</taxon>
        <taxon>Metazoa</taxon>
        <taxon>Ecdysozoa</taxon>
        <taxon>Arthropoda</taxon>
        <taxon>Hexapoda</taxon>
        <taxon>Insecta</taxon>
        <taxon>Pterygota</taxon>
        <taxon>Neoptera</taxon>
        <taxon>Paraneoptera</taxon>
        <taxon>Hemiptera</taxon>
        <taxon>Heteroptera</taxon>
        <taxon>Panheteroptera</taxon>
        <taxon>Cimicomorpha</taxon>
        <taxon>Miridae</taxon>
        <taxon>Mirini</taxon>
        <taxon>Lygus</taxon>
    </lineage>
</organism>
<sequence length="806" mass="91263">GSTCRLTHSRCSFQNGSYTYTMRRFRPVIIILISFLGTGHQFSDPNVIPDNILECYRAPVQLLPMTMRTLIDLVRKIESNPYLSLDLRMQTNAILNRFWRDGIQHDPNVAMAPNVIPYSGAGMQVFKYGLLRNIIPLSGGPLFPDDVLTINERCTLHHMLSSSIEKWERGDEYLVCPLADPQRQVNSDQFTGSIKSSCPIEKGVVLTDYGTVSPNHVLQAIASWLQPEEVYQMKLLVGYPRKRGPPLYFPYNKTVNNFWAATIAGDMAELMVFQLPLSTTPKFGPGGWWNDVILPTHFYQKIDYQGVLHDFWQDTDAELLGGIDGSMIGHQVSNWNLFSGSLRLSQVLEMFYSTRGGQFPNQRRACNRRDFYVGTLAKSRGMIEQQVTNFAELLTMNSISFLMDETFISKNRANTFNTYKDYVNNLVAKFPPCLNNAEYLEAKVRLNVIFDATWDSHTTIQILTKLSVLLDISKYGSTISVINGVSGVVIVNEAAAVGDLYLNWMLANDSIKEVKATDLTKGFLRLKKIVESADFQRKKSQPAADVTLVLAKTALLTDASFDRITSTLGAIKSDSPEMRFVYLIRTQDSRPWVKLTSLQYSQNDQIVTMDDDDLQNLYANLEFLQDMPSYITPPLCSEMKLNEIVAFTVEQYVTPGVSRNYMIHPAYFCSSTYINIELENFNYGDVMLCFSRSPLEVTKSPQCTSIGNFEKFNFRLEDPCSSRVTTGGPHAEWDTNCRPIYMRVIALKSTSSCTERDCRFMDQIRFNFNVGGVSCRREYGVPCFATAIISHLYVFITLATLARILS</sequence>
<reference evidence="1" key="1">
    <citation type="journal article" date="2014" name="PLoS ONE">
        <title>Transcriptome-Based Identification of ABC Transporters in the Western Tarnished Plant Bug Lygus hesperus.</title>
        <authorList>
            <person name="Hull J.J."/>
            <person name="Chaney K."/>
            <person name="Geib S.M."/>
            <person name="Fabrick J.A."/>
            <person name="Brent C.S."/>
            <person name="Walsh D."/>
            <person name="Lavine L.C."/>
        </authorList>
    </citation>
    <scope>NUCLEOTIDE SEQUENCE</scope>
</reference>
<dbReference type="EMBL" id="GBHO01027641">
    <property type="protein sequence ID" value="JAG15963.1"/>
    <property type="molecule type" value="Transcribed_RNA"/>
</dbReference>
<protein>
    <submittedName>
        <fullName evidence="1">Putative transcriptional regulatory protein Ddes_0536</fullName>
    </submittedName>
</protein>